<proteinExistence type="inferred from homology"/>
<dbReference type="AlphaFoldDB" id="A0A285PSQ4"/>
<evidence type="ECO:0000256" key="7">
    <source>
        <dbReference type="ARBA" id="ARBA00023125"/>
    </source>
</evidence>
<keyword evidence="7 10" id="KW-0238">DNA-binding</keyword>
<evidence type="ECO:0000256" key="9">
    <source>
        <dbReference type="ARBA" id="ARBA00038592"/>
    </source>
</evidence>
<keyword evidence="2 10" id="KW-0479">Metal-binding</keyword>
<dbReference type="Proteomes" id="UP000217549">
    <property type="component" value="Chromosome I"/>
</dbReference>
<keyword evidence="3 10" id="KW-0255">Endonuclease</keyword>
<dbReference type="RefSeq" id="WP_096240531.1">
    <property type="nucleotide sequence ID" value="NZ_LT907978.1"/>
</dbReference>
<evidence type="ECO:0000313" key="11">
    <source>
        <dbReference type="EMBL" id="SOB72604.1"/>
    </source>
</evidence>
<dbReference type="EC" id="3.1.-.-" evidence="10"/>
<protein>
    <recommendedName>
        <fullName evidence="10">CRISPR-associated endonuclease Cas1</fullName>
        <ecNumber evidence="10">3.1.-.-</ecNumber>
    </recommendedName>
</protein>
<evidence type="ECO:0000256" key="10">
    <source>
        <dbReference type="HAMAP-Rule" id="MF_01470"/>
    </source>
</evidence>
<comment type="subunit">
    <text evidence="9 10">Homodimer, forms a heterotetramer with a Cas2 homodimer.</text>
</comment>
<dbReference type="GO" id="GO:0003677">
    <property type="term" value="F:DNA binding"/>
    <property type="evidence" value="ECO:0007669"/>
    <property type="project" value="UniProtKB-KW"/>
</dbReference>
<keyword evidence="5 10" id="KW-0460">Magnesium</keyword>
<dbReference type="InterPro" id="IPR042206">
    <property type="entry name" value="CRISPR-assoc_Cas1_C"/>
</dbReference>
<dbReference type="Pfam" id="PF01867">
    <property type="entry name" value="Cas_Cas1"/>
    <property type="match status" value="1"/>
</dbReference>
<comment type="cofactor">
    <cofactor evidence="10">
        <name>Mg(2+)</name>
        <dbReference type="ChEBI" id="CHEBI:18420"/>
    </cofactor>
    <cofactor evidence="10">
        <name>Mn(2+)</name>
        <dbReference type="ChEBI" id="CHEBI:29035"/>
    </cofactor>
</comment>
<dbReference type="GO" id="GO:0043571">
    <property type="term" value="P:maintenance of CRISPR repeat elements"/>
    <property type="evidence" value="ECO:0007669"/>
    <property type="project" value="UniProtKB-UniRule"/>
</dbReference>
<organism evidence="11 12">
    <name type="scientific">Anaerobutyricum hallii</name>
    <dbReference type="NCBI Taxonomy" id="39488"/>
    <lineage>
        <taxon>Bacteria</taxon>
        <taxon>Bacillati</taxon>
        <taxon>Bacillota</taxon>
        <taxon>Clostridia</taxon>
        <taxon>Lachnospirales</taxon>
        <taxon>Lachnospiraceae</taxon>
        <taxon>Anaerobutyricum</taxon>
    </lineage>
</organism>
<feature type="binding site" evidence="10">
    <location>
        <position position="247"/>
    </location>
    <ligand>
        <name>Mn(2+)</name>
        <dbReference type="ChEBI" id="CHEBI:29035"/>
    </ligand>
</feature>
<keyword evidence="12" id="KW-1185">Reference proteome</keyword>
<dbReference type="EMBL" id="LT907978">
    <property type="protein sequence ID" value="SOB72604.1"/>
    <property type="molecule type" value="Genomic_DNA"/>
</dbReference>
<comment type="function">
    <text evidence="10">CRISPR (clustered regularly interspaced short palindromic repeat), is an adaptive immune system that provides protection against mobile genetic elements (viruses, transposable elements and conjugative plasmids). CRISPR clusters contain spacers, sequences complementary to antecedent mobile elements, and target invading nucleic acids. CRISPR clusters are transcribed and processed into CRISPR RNA (crRNA). Acts as a dsDNA endonuclease. Involved in the integration of spacer DNA into the CRISPR cassette.</text>
</comment>
<dbReference type="InterPro" id="IPR050646">
    <property type="entry name" value="Cas1"/>
</dbReference>
<dbReference type="PANTHER" id="PTHR34353:SF2">
    <property type="entry name" value="CRISPR-ASSOCIATED ENDONUCLEASE CAS1 1"/>
    <property type="match status" value="1"/>
</dbReference>
<keyword evidence="4 10" id="KW-0378">Hydrolase</keyword>
<evidence type="ECO:0000256" key="3">
    <source>
        <dbReference type="ARBA" id="ARBA00022759"/>
    </source>
</evidence>
<feature type="binding site" evidence="10">
    <location>
        <position position="232"/>
    </location>
    <ligand>
        <name>Mn(2+)</name>
        <dbReference type="ChEBI" id="CHEBI:29035"/>
    </ligand>
</feature>
<dbReference type="PANTHER" id="PTHR34353">
    <property type="entry name" value="CRISPR-ASSOCIATED ENDONUCLEASE CAS1 1"/>
    <property type="match status" value="1"/>
</dbReference>
<dbReference type="HAMAP" id="MF_01470">
    <property type="entry name" value="Cas1"/>
    <property type="match status" value="1"/>
</dbReference>
<evidence type="ECO:0000313" key="12">
    <source>
        <dbReference type="Proteomes" id="UP000217549"/>
    </source>
</evidence>
<dbReference type="Gene3D" id="3.100.10.20">
    <property type="entry name" value="CRISPR-associated endonuclease Cas1, N-terminal domain"/>
    <property type="match status" value="1"/>
</dbReference>
<keyword evidence="1 10" id="KW-0540">Nuclease</keyword>
<evidence type="ECO:0000256" key="8">
    <source>
        <dbReference type="ARBA" id="ARBA00023211"/>
    </source>
</evidence>
<feature type="binding site" evidence="10">
    <location>
        <position position="164"/>
    </location>
    <ligand>
        <name>Mn(2+)</name>
        <dbReference type="ChEBI" id="CHEBI:29035"/>
    </ligand>
</feature>
<name>A0A285PSQ4_9FIRM</name>
<keyword evidence="6 10" id="KW-0051">Antiviral defense</keyword>
<dbReference type="GO" id="GO:0004520">
    <property type="term" value="F:DNA endonuclease activity"/>
    <property type="evidence" value="ECO:0007669"/>
    <property type="project" value="InterPro"/>
</dbReference>
<evidence type="ECO:0000256" key="4">
    <source>
        <dbReference type="ARBA" id="ARBA00022801"/>
    </source>
</evidence>
<evidence type="ECO:0000256" key="2">
    <source>
        <dbReference type="ARBA" id="ARBA00022723"/>
    </source>
</evidence>
<dbReference type="InterPro" id="IPR042211">
    <property type="entry name" value="CRISPR-assoc_Cas1_N"/>
</dbReference>
<dbReference type="Gene3D" id="1.20.120.920">
    <property type="entry name" value="CRISPR-associated endonuclease Cas1, C-terminal domain"/>
    <property type="match status" value="1"/>
</dbReference>
<dbReference type="GO" id="GO:0051607">
    <property type="term" value="P:defense response to virus"/>
    <property type="evidence" value="ECO:0007669"/>
    <property type="project" value="UniProtKB-UniRule"/>
</dbReference>
<dbReference type="NCBIfam" id="TIGR00287">
    <property type="entry name" value="cas1"/>
    <property type="match status" value="1"/>
</dbReference>
<dbReference type="KEGG" id="ehl:EHLA_1971"/>
<reference evidence="12" key="1">
    <citation type="submission" date="2017-09" db="EMBL/GenBank/DDBJ databases">
        <authorList>
            <person name="Shetty A S."/>
        </authorList>
    </citation>
    <scope>NUCLEOTIDE SEQUENCE [LARGE SCALE GENOMIC DNA]</scope>
</reference>
<dbReference type="GO" id="GO:0016787">
    <property type="term" value="F:hydrolase activity"/>
    <property type="evidence" value="ECO:0007669"/>
    <property type="project" value="UniProtKB-KW"/>
</dbReference>
<dbReference type="NCBIfam" id="TIGR03640">
    <property type="entry name" value="cas1_DVULG"/>
    <property type="match status" value="1"/>
</dbReference>
<evidence type="ECO:0000256" key="6">
    <source>
        <dbReference type="ARBA" id="ARBA00023118"/>
    </source>
</evidence>
<accession>A0A285PSQ4</accession>
<dbReference type="InterPro" id="IPR019856">
    <property type="entry name" value="CRISPR-assoc_Cas1_DVULG"/>
</dbReference>
<comment type="similarity">
    <text evidence="10">Belongs to the CRISPR-associated endonuclease Cas1 family.</text>
</comment>
<evidence type="ECO:0000256" key="1">
    <source>
        <dbReference type="ARBA" id="ARBA00022722"/>
    </source>
</evidence>
<keyword evidence="8 10" id="KW-0464">Manganese</keyword>
<sequence length="340" mass="38759">MRKLLNTVYILQEQAYLTLDGENLVCKIDGETKLRIPFENVENIVCFNYLGCSPALMGKCVSKTIPINFISPQGKFLAKVCGETKGNVFLRVQQIDKFRAEGLLLTQNTMAAKFSNCRQLIRRTLHDNAELREDEDIQKVLEVLKEGVDKVYEAESIEEIVGIEGFCAKNYFSIFNKLITNKKVDFEFQLRIKHPPLDPVNALLSFVYTLATNEVAAALETVGLDSYIGYCHTLRSGRSSLACDLVEEIRCIVERFVITLLNLKIVGEKDFEQKISGAVWLNEEGRKKVLSKWQEKKRSTMTHPYLKQKIPRGLLPYVQSNLLAKYVRGEISTYPSFLLK</sequence>
<evidence type="ECO:0000256" key="5">
    <source>
        <dbReference type="ARBA" id="ARBA00022842"/>
    </source>
</evidence>
<gene>
    <name evidence="10" type="primary">cas1</name>
    <name evidence="11" type="ORF">EHLA_1971</name>
</gene>
<dbReference type="InterPro" id="IPR002729">
    <property type="entry name" value="CRISPR-assoc_Cas1"/>
</dbReference>
<dbReference type="GO" id="GO:0046872">
    <property type="term" value="F:metal ion binding"/>
    <property type="evidence" value="ECO:0007669"/>
    <property type="project" value="UniProtKB-UniRule"/>
</dbReference>